<organism evidence="2 3">
    <name type="scientific">Candidatus Roizmanbacteria bacterium RIFOXYA1_FULL_41_12</name>
    <dbReference type="NCBI Taxonomy" id="1802082"/>
    <lineage>
        <taxon>Bacteria</taxon>
        <taxon>Candidatus Roizmaniibacteriota</taxon>
    </lineage>
</organism>
<keyword evidence="1" id="KW-0812">Transmembrane</keyword>
<evidence type="ECO:0000256" key="1">
    <source>
        <dbReference type="SAM" id="Phobius"/>
    </source>
</evidence>
<keyword evidence="1" id="KW-1133">Transmembrane helix</keyword>
<name>A0A1F7KGK0_9BACT</name>
<comment type="caution">
    <text evidence="2">The sequence shown here is derived from an EMBL/GenBank/DDBJ whole genome shotgun (WGS) entry which is preliminary data.</text>
</comment>
<proteinExistence type="predicted"/>
<gene>
    <name evidence="2" type="ORF">A2209_02990</name>
</gene>
<evidence type="ECO:0000313" key="2">
    <source>
        <dbReference type="EMBL" id="OGK66997.1"/>
    </source>
</evidence>
<accession>A0A1F7KGK0</accession>
<keyword evidence="1" id="KW-0472">Membrane</keyword>
<feature type="transmembrane region" description="Helical" evidence="1">
    <location>
        <begin position="20"/>
        <end position="39"/>
    </location>
</feature>
<protein>
    <submittedName>
        <fullName evidence="2">Uncharacterized protein</fullName>
    </submittedName>
</protein>
<dbReference type="EMBL" id="MGBG01000002">
    <property type="protein sequence ID" value="OGK66997.1"/>
    <property type="molecule type" value="Genomic_DNA"/>
</dbReference>
<sequence length="72" mass="7808">MPTTIVNPTPTNNSNSNNGMGFFLGAIVLLVFGLLFYMYGLPLIRQGFSGFGTGDVQINLPEKVDVNVQQTK</sequence>
<dbReference type="AlphaFoldDB" id="A0A1F7KGK0"/>
<evidence type="ECO:0000313" key="3">
    <source>
        <dbReference type="Proteomes" id="UP000178450"/>
    </source>
</evidence>
<reference evidence="2 3" key="1">
    <citation type="journal article" date="2016" name="Nat. Commun.">
        <title>Thousands of microbial genomes shed light on interconnected biogeochemical processes in an aquifer system.</title>
        <authorList>
            <person name="Anantharaman K."/>
            <person name="Brown C.T."/>
            <person name="Hug L.A."/>
            <person name="Sharon I."/>
            <person name="Castelle C.J."/>
            <person name="Probst A.J."/>
            <person name="Thomas B.C."/>
            <person name="Singh A."/>
            <person name="Wilkins M.J."/>
            <person name="Karaoz U."/>
            <person name="Brodie E.L."/>
            <person name="Williams K.H."/>
            <person name="Hubbard S.S."/>
            <person name="Banfield J.F."/>
        </authorList>
    </citation>
    <scope>NUCLEOTIDE SEQUENCE [LARGE SCALE GENOMIC DNA]</scope>
</reference>
<dbReference type="Proteomes" id="UP000178450">
    <property type="component" value="Unassembled WGS sequence"/>
</dbReference>